<dbReference type="EMBL" id="BMAV01011376">
    <property type="protein sequence ID" value="GFY57173.1"/>
    <property type="molecule type" value="Genomic_DNA"/>
</dbReference>
<sequence>MVYENGSRILVWKIKNFFAIYGAPEKLESPDLYTETDNSKWMLRLLPSFKLGSILEYDRCDLCKVNTSNNSEEIMVSSNLSIVCADGTLAFFQEKVRQPLSKGKSVSFQLVFDKKILIERKKYFVPKDVLTLRCCVMEINPVVISTGCSHVNVDNISQLWKIDNFSVRSLGMMEKFPLIEDTLKAFQLEVEFYLKGDNLDSSFIQTIIKRESLKSDINSQFSLHCRISVLNAEGTVQHSVEARHSFVGKISDSWEMPKLMDRSDLLAENEKCSIDVLALQVEFIVCENKNNSLPLKIERICAKNDIGKHVCNLSNDMRILFNSQKHSDITLRSADGKCVKAVKAILSARSVVFNAMFETDMRENTLDNIHNHKIAVKLYIAADKYQILQLKDLCSNHLSSVASTTNVFDIMYLSSKYQDENLKSAARKLISNDVLNSYRWENFMLEKAPSVKEIDCTNLDETTSNVISPTRNKRKRKISEKRKT</sequence>
<dbReference type="Proteomes" id="UP000886998">
    <property type="component" value="Unassembled WGS sequence"/>
</dbReference>
<keyword evidence="3" id="KW-1185">Reference proteome</keyword>
<name>A0A8X6XNC7_9ARAC</name>
<dbReference type="Gene3D" id="3.30.710.10">
    <property type="entry name" value="Potassium Channel Kv1.1, Chain A"/>
    <property type="match status" value="2"/>
</dbReference>
<dbReference type="SUPFAM" id="SSF49599">
    <property type="entry name" value="TRAF domain-like"/>
    <property type="match status" value="2"/>
</dbReference>
<dbReference type="InterPro" id="IPR000210">
    <property type="entry name" value="BTB/POZ_dom"/>
</dbReference>
<dbReference type="PROSITE" id="PS50097">
    <property type="entry name" value="BTB"/>
    <property type="match status" value="1"/>
</dbReference>
<comment type="caution">
    <text evidence="2">The sequence shown here is derived from an EMBL/GenBank/DDBJ whole genome shotgun (WGS) entry which is preliminary data.</text>
</comment>
<proteinExistence type="predicted"/>
<dbReference type="InterPro" id="IPR008974">
    <property type="entry name" value="TRAF-like"/>
</dbReference>
<dbReference type="Pfam" id="PF00651">
    <property type="entry name" value="BTB"/>
    <property type="match status" value="1"/>
</dbReference>
<dbReference type="Gene3D" id="2.60.210.10">
    <property type="entry name" value="Apoptosis, Tumor Necrosis Factor Receptor Associated Protein 2, Chain A"/>
    <property type="match status" value="2"/>
</dbReference>
<evidence type="ECO:0000259" key="1">
    <source>
        <dbReference type="PROSITE" id="PS50097"/>
    </source>
</evidence>
<dbReference type="OrthoDB" id="6359943at2759"/>
<feature type="domain" description="BTB" evidence="1">
    <location>
        <begin position="327"/>
        <end position="412"/>
    </location>
</feature>
<evidence type="ECO:0000313" key="2">
    <source>
        <dbReference type="EMBL" id="GFY57173.1"/>
    </source>
</evidence>
<accession>A0A8X6XNC7</accession>
<dbReference type="PANTHER" id="PTHR24413">
    <property type="entry name" value="SPECKLE-TYPE POZ PROTEIN"/>
    <property type="match status" value="1"/>
</dbReference>
<evidence type="ECO:0000313" key="3">
    <source>
        <dbReference type="Proteomes" id="UP000886998"/>
    </source>
</evidence>
<reference evidence="2" key="1">
    <citation type="submission" date="2020-08" db="EMBL/GenBank/DDBJ databases">
        <title>Multicomponent nature underlies the extraordinary mechanical properties of spider dragline silk.</title>
        <authorList>
            <person name="Kono N."/>
            <person name="Nakamura H."/>
            <person name="Mori M."/>
            <person name="Yoshida Y."/>
            <person name="Ohtoshi R."/>
            <person name="Malay A.D."/>
            <person name="Moran D.A.P."/>
            <person name="Tomita M."/>
            <person name="Numata K."/>
            <person name="Arakawa K."/>
        </authorList>
    </citation>
    <scope>NUCLEOTIDE SEQUENCE</scope>
</reference>
<organism evidence="2 3">
    <name type="scientific">Trichonephila inaurata madagascariensis</name>
    <dbReference type="NCBI Taxonomy" id="2747483"/>
    <lineage>
        <taxon>Eukaryota</taxon>
        <taxon>Metazoa</taxon>
        <taxon>Ecdysozoa</taxon>
        <taxon>Arthropoda</taxon>
        <taxon>Chelicerata</taxon>
        <taxon>Arachnida</taxon>
        <taxon>Araneae</taxon>
        <taxon>Araneomorphae</taxon>
        <taxon>Entelegynae</taxon>
        <taxon>Araneoidea</taxon>
        <taxon>Nephilidae</taxon>
        <taxon>Trichonephila</taxon>
        <taxon>Trichonephila inaurata</taxon>
    </lineage>
</organism>
<protein>
    <submittedName>
        <fullName evidence="2">Speckle-type POZ protein</fullName>
    </submittedName>
</protein>
<gene>
    <name evidence="2" type="primary">SPOP_16</name>
    <name evidence="2" type="ORF">TNIN_475991</name>
</gene>
<dbReference type="AlphaFoldDB" id="A0A8X6XNC7"/>
<dbReference type="InterPro" id="IPR011333">
    <property type="entry name" value="SKP1/BTB/POZ_sf"/>
</dbReference>
<dbReference type="SUPFAM" id="SSF54695">
    <property type="entry name" value="POZ domain"/>
    <property type="match status" value="1"/>
</dbReference>